<accession>A0A2G8SHS9</accession>
<sequence length="250" mass="27268">MSEKKDTSTCTCGQCFEGWLSPKMRECLEYSAELRYELAKSLLETQEGVGEGITGVLPIDYTHIDGTSVRYLPAAVRTKLSPSNAGASHDPKTADEIYRGYVAVFKVVRDLSRSEDSGDGDGDGERAGKDEESESLADRGFPTISAVAAELQTLRASGDPVDAFLAHGGGAEHALDCVVHRAREELTPLGRQYDSEKRYIDEMFAGEHAECANDLDFALVRARLGLPEETLGVDLEVEEDEEDPLSDDEE</sequence>
<dbReference type="STRING" id="1077348.A0A2G8SHS9"/>
<proteinExistence type="predicted"/>
<evidence type="ECO:0000313" key="2">
    <source>
        <dbReference type="EMBL" id="PIL33310.1"/>
    </source>
</evidence>
<comment type="caution">
    <text evidence="2">The sequence shown here is derived from an EMBL/GenBank/DDBJ whole genome shotgun (WGS) entry which is preliminary data.</text>
</comment>
<organism evidence="2 3">
    <name type="scientific">Ganoderma sinense ZZ0214-1</name>
    <dbReference type="NCBI Taxonomy" id="1077348"/>
    <lineage>
        <taxon>Eukaryota</taxon>
        <taxon>Fungi</taxon>
        <taxon>Dikarya</taxon>
        <taxon>Basidiomycota</taxon>
        <taxon>Agaricomycotina</taxon>
        <taxon>Agaricomycetes</taxon>
        <taxon>Polyporales</taxon>
        <taxon>Polyporaceae</taxon>
        <taxon>Ganoderma</taxon>
    </lineage>
</organism>
<dbReference type="OrthoDB" id="508139at2759"/>
<protein>
    <submittedName>
        <fullName evidence="2">Uncharacterized protein</fullName>
    </submittedName>
</protein>
<dbReference type="Proteomes" id="UP000230002">
    <property type="component" value="Unassembled WGS sequence"/>
</dbReference>
<feature type="region of interest" description="Disordered" evidence="1">
    <location>
        <begin position="113"/>
        <end position="139"/>
    </location>
</feature>
<evidence type="ECO:0000256" key="1">
    <source>
        <dbReference type="SAM" id="MobiDB-lite"/>
    </source>
</evidence>
<reference evidence="2 3" key="1">
    <citation type="journal article" date="2015" name="Sci. Rep.">
        <title>Chromosome-level genome map provides insights into diverse defense mechanisms in the medicinal fungus Ganoderma sinense.</title>
        <authorList>
            <person name="Zhu Y."/>
            <person name="Xu J."/>
            <person name="Sun C."/>
            <person name="Zhou S."/>
            <person name="Xu H."/>
            <person name="Nelson D.R."/>
            <person name="Qian J."/>
            <person name="Song J."/>
            <person name="Luo H."/>
            <person name="Xiang L."/>
            <person name="Li Y."/>
            <person name="Xu Z."/>
            <person name="Ji A."/>
            <person name="Wang L."/>
            <person name="Lu S."/>
            <person name="Hayward A."/>
            <person name="Sun W."/>
            <person name="Li X."/>
            <person name="Schwartz D.C."/>
            <person name="Wang Y."/>
            <person name="Chen S."/>
        </authorList>
    </citation>
    <scope>NUCLEOTIDE SEQUENCE [LARGE SCALE GENOMIC DNA]</scope>
    <source>
        <strain evidence="2 3">ZZ0214-1</strain>
    </source>
</reference>
<dbReference type="AlphaFoldDB" id="A0A2G8SHS9"/>
<keyword evidence="3" id="KW-1185">Reference proteome</keyword>
<gene>
    <name evidence="2" type="ORF">GSI_04761</name>
</gene>
<evidence type="ECO:0000313" key="3">
    <source>
        <dbReference type="Proteomes" id="UP000230002"/>
    </source>
</evidence>
<name>A0A2G8SHS9_9APHY</name>
<dbReference type="EMBL" id="AYKW01000008">
    <property type="protein sequence ID" value="PIL33310.1"/>
    <property type="molecule type" value="Genomic_DNA"/>
</dbReference>